<reference evidence="2 3" key="1">
    <citation type="journal article" date="2013" name="J. Microbiol.">
        <title>Mucilaginibacter ginsenosidivorax sp. nov., with ginsenoside converting activity isolated from sediment.</title>
        <authorList>
            <person name="Kim J.K."/>
            <person name="Choi T.E."/>
            <person name="Liu Q.M."/>
            <person name="Park H.Y."/>
            <person name="Yi T.H."/>
            <person name="Yoon M.H."/>
            <person name="Kim S.C."/>
            <person name="Im W.T."/>
        </authorList>
    </citation>
    <scope>NUCLEOTIDE SEQUENCE [LARGE SCALE GENOMIC DNA]</scope>
    <source>
        <strain evidence="2 3">KHI28</strain>
    </source>
</reference>
<dbReference type="Proteomes" id="UP000321362">
    <property type="component" value="Chromosome"/>
</dbReference>
<proteinExistence type="predicted"/>
<dbReference type="EMBL" id="CP042437">
    <property type="protein sequence ID" value="QEC76025.1"/>
    <property type="molecule type" value="Genomic_DNA"/>
</dbReference>
<keyword evidence="3" id="KW-1185">Reference proteome</keyword>
<evidence type="ECO:0000313" key="3">
    <source>
        <dbReference type="Proteomes" id="UP000321362"/>
    </source>
</evidence>
<dbReference type="AlphaFoldDB" id="A0A5B8VZG2"/>
<feature type="chain" id="PRO_5022829071" evidence="1">
    <location>
        <begin position="22"/>
        <end position="236"/>
    </location>
</feature>
<dbReference type="RefSeq" id="WP_147053207.1">
    <property type="nucleotide sequence ID" value="NZ_CP042437.1"/>
</dbReference>
<evidence type="ECO:0000256" key="1">
    <source>
        <dbReference type="SAM" id="SignalP"/>
    </source>
</evidence>
<gene>
    <name evidence="2" type="ORF">FSB76_08720</name>
</gene>
<protein>
    <submittedName>
        <fullName evidence="2">Uncharacterized protein</fullName>
    </submittedName>
</protein>
<feature type="signal peptide" evidence="1">
    <location>
        <begin position="1"/>
        <end position="21"/>
    </location>
</feature>
<keyword evidence="1" id="KW-0732">Signal</keyword>
<dbReference type="KEGG" id="mgk:FSB76_08720"/>
<dbReference type="OrthoDB" id="792886at2"/>
<name>A0A5B8VZG2_9SPHI</name>
<sequence length="236" mass="26135">MGLKPAIIFTAFLLFSTVANAQRAGKAIQINIDTLLNARPVSTCFNGLLKSWTKGIDGNGDGDGYLTMSAAVYCDNRDPHALPDNSLIPASDMHPAIKLHYNNRDSVGQQARYVSGEGGFAFNVPKKKYQGMYLSVTSSEGPSQLQIQLIYNDGTEIKDFTLPDYYNDITTGDENFSYLLHNLAKWGKKNIMTESDHHNIDVLNIHPNPNRVLRRIIVKKSKPGFLVFWAATGVVI</sequence>
<evidence type="ECO:0000313" key="2">
    <source>
        <dbReference type="EMBL" id="QEC76025.1"/>
    </source>
</evidence>
<organism evidence="2 3">
    <name type="scientific">Mucilaginibacter ginsenosidivorax</name>
    <dbReference type="NCBI Taxonomy" id="862126"/>
    <lineage>
        <taxon>Bacteria</taxon>
        <taxon>Pseudomonadati</taxon>
        <taxon>Bacteroidota</taxon>
        <taxon>Sphingobacteriia</taxon>
        <taxon>Sphingobacteriales</taxon>
        <taxon>Sphingobacteriaceae</taxon>
        <taxon>Mucilaginibacter</taxon>
    </lineage>
</organism>
<accession>A0A5B8VZG2</accession>